<dbReference type="InterPro" id="IPR029058">
    <property type="entry name" value="AB_hydrolase_fold"/>
</dbReference>
<feature type="chain" id="PRO_5015371031" description="Carboxylic ester hydrolase" evidence="10">
    <location>
        <begin position="21"/>
        <end position="532"/>
    </location>
</feature>
<keyword evidence="8" id="KW-1015">Disulfide bond</keyword>
<organism evidence="11 12">
    <name type="scientific">Cercospora berteroae</name>
    <dbReference type="NCBI Taxonomy" id="357750"/>
    <lineage>
        <taxon>Eukaryota</taxon>
        <taxon>Fungi</taxon>
        <taxon>Dikarya</taxon>
        <taxon>Ascomycota</taxon>
        <taxon>Pezizomycotina</taxon>
        <taxon>Dothideomycetes</taxon>
        <taxon>Dothideomycetidae</taxon>
        <taxon>Mycosphaerellales</taxon>
        <taxon>Mycosphaerellaceae</taxon>
        <taxon>Cercospora</taxon>
    </lineage>
</organism>
<comment type="similarity">
    <text evidence="1 10">Belongs to the tannase family.</text>
</comment>
<feature type="signal peptide" evidence="10">
    <location>
        <begin position="1"/>
        <end position="20"/>
    </location>
</feature>
<evidence type="ECO:0000313" key="12">
    <source>
        <dbReference type="Proteomes" id="UP000237631"/>
    </source>
</evidence>
<keyword evidence="12" id="KW-1185">Reference proteome</keyword>
<protein>
    <recommendedName>
        <fullName evidence="10">Carboxylic ester hydrolase</fullName>
        <ecNumber evidence="10">3.1.1.-</ecNumber>
    </recommendedName>
</protein>
<dbReference type="Proteomes" id="UP000237631">
    <property type="component" value="Unassembled WGS sequence"/>
</dbReference>
<keyword evidence="3" id="KW-0858">Xylan degradation</keyword>
<dbReference type="InterPro" id="IPR011118">
    <property type="entry name" value="Tannase/feruloyl_esterase"/>
</dbReference>
<evidence type="ECO:0000256" key="9">
    <source>
        <dbReference type="ARBA" id="ARBA00034075"/>
    </source>
</evidence>
<evidence type="ECO:0000256" key="1">
    <source>
        <dbReference type="ARBA" id="ARBA00006249"/>
    </source>
</evidence>
<keyword evidence="3" id="KW-0624">Polysaccharide degradation</keyword>
<dbReference type="GO" id="GO:0030600">
    <property type="term" value="F:feruloyl esterase activity"/>
    <property type="evidence" value="ECO:0007669"/>
    <property type="project" value="UniProtKB-EC"/>
</dbReference>
<evidence type="ECO:0000313" key="11">
    <source>
        <dbReference type="EMBL" id="PPJ57299.1"/>
    </source>
</evidence>
<keyword evidence="7" id="KW-0106">Calcium</keyword>
<dbReference type="AlphaFoldDB" id="A0A2S6CC49"/>
<accession>A0A2S6CC49</accession>
<dbReference type="GO" id="GO:0046872">
    <property type="term" value="F:metal ion binding"/>
    <property type="evidence" value="ECO:0007669"/>
    <property type="project" value="UniProtKB-KW"/>
</dbReference>
<comment type="caution">
    <text evidence="11">The sequence shown here is derived from an EMBL/GenBank/DDBJ whole genome shotgun (WGS) entry which is preliminary data.</text>
</comment>
<evidence type="ECO:0000256" key="10">
    <source>
        <dbReference type="RuleBase" id="RU361238"/>
    </source>
</evidence>
<keyword evidence="5 10" id="KW-0732">Signal</keyword>
<keyword evidence="2" id="KW-0719">Serine esterase</keyword>
<evidence type="ECO:0000256" key="4">
    <source>
        <dbReference type="ARBA" id="ARBA00022723"/>
    </source>
</evidence>
<reference evidence="12" key="1">
    <citation type="journal article" date="2017" name="bioRxiv">
        <title>Conservation of a gene cluster reveals novel cercosporin biosynthetic mechanisms and extends production to the genus Colletotrichum.</title>
        <authorList>
            <person name="de Jonge R."/>
            <person name="Ebert M.K."/>
            <person name="Huitt-Roehl C.R."/>
            <person name="Pal P."/>
            <person name="Suttle J.C."/>
            <person name="Spanner R.E."/>
            <person name="Neubauer J.D."/>
            <person name="Jurick W.M.II."/>
            <person name="Stott K.A."/>
            <person name="Secor G.A."/>
            <person name="Thomma B.P.H.J."/>
            <person name="Van de Peer Y."/>
            <person name="Townsend C.A."/>
            <person name="Bolton M.D."/>
        </authorList>
    </citation>
    <scope>NUCLEOTIDE SEQUENCE [LARGE SCALE GENOMIC DNA]</scope>
    <source>
        <strain evidence="12">CBS538.71</strain>
    </source>
</reference>
<dbReference type="Gene3D" id="3.40.50.1820">
    <property type="entry name" value="alpha/beta hydrolase"/>
    <property type="match status" value="1"/>
</dbReference>
<dbReference type="Pfam" id="PF07519">
    <property type="entry name" value="Tannase"/>
    <property type="match status" value="1"/>
</dbReference>
<dbReference type="SUPFAM" id="SSF53474">
    <property type="entry name" value="alpha/beta-Hydrolases"/>
    <property type="match status" value="1"/>
</dbReference>
<keyword evidence="3" id="KW-0119">Carbohydrate metabolism</keyword>
<proteinExistence type="inferred from homology"/>
<evidence type="ECO:0000256" key="5">
    <source>
        <dbReference type="ARBA" id="ARBA00022729"/>
    </source>
</evidence>
<keyword evidence="4" id="KW-0479">Metal-binding</keyword>
<gene>
    <name evidence="11" type="ORF">CBER1_09021</name>
</gene>
<evidence type="ECO:0000256" key="3">
    <source>
        <dbReference type="ARBA" id="ARBA00022651"/>
    </source>
</evidence>
<dbReference type="GO" id="GO:0045493">
    <property type="term" value="P:xylan catabolic process"/>
    <property type="evidence" value="ECO:0007669"/>
    <property type="project" value="UniProtKB-KW"/>
</dbReference>
<dbReference type="OrthoDB" id="3039123at2759"/>
<sequence length="532" mass="59428">MFLGIVPSHIWLLLVARADAHKQHEDFRARCLAFKPERFVNNATRNVLEYVAPGTNLTLPDNVASCNRNSQVVEEAVCRVALSIPTSKRSSISFELWLPEKWQGRFLATGNGGVDGCIRYEDLAYGSRNGFATAGANNGHNGTTLIAALNNDDVVKDYAHRSLHTTAQVGKNLVRQFYRKPHKKSYYIGCSLGGRQGIDAADKYPDDYDAILAGAPAVDFNNLYSWRAHFPLNTSSDYIPPESWRTFIHDEVLLQCDTLDGVRDTIIEDPLHCNFRPAKLLCSDSRTTNCLTHQQVQSVAQVYQPYTYPNTTQIYPPLQPGAELAASTGLLSSQPFPLSVEYFKYVIYNNASWSPYNFSTTDASFAESKNPGDIRTWPQDLRAFRNRGGKLFMYHGLQDQQITSSNTPRFYERMRGSTGKSYEEMDEWVRFFRISGMGHCNSGPGGWVLGQMGGGSAAGIEFEAKENVFAALVEWVEKGRAPETVLGTKFVNDTVELGVQLRRRYCKWPLTNKYRGGDASLPESWGCVQPGG</sequence>
<evidence type="ECO:0000256" key="7">
    <source>
        <dbReference type="ARBA" id="ARBA00022837"/>
    </source>
</evidence>
<dbReference type="EC" id="3.1.1.-" evidence="10"/>
<comment type="catalytic activity">
    <reaction evidence="9">
        <text>feruloyl-polysaccharide + H2O = ferulate + polysaccharide.</text>
        <dbReference type="EC" id="3.1.1.73"/>
    </reaction>
</comment>
<dbReference type="PANTHER" id="PTHR33938:SF15">
    <property type="entry name" value="FERULOYL ESTERASE B-RELATED"/>
    <property type="match status" value="1"/>
</dbReference>
<dbReference type="EMBL" id="PNEN01000497">
    <property type="protein sequence ID" value="PPJ57299.1"/>
    <property type="molecule type" value="Genomic_DNA"/>
</dbReference>
<evidence type="ECO:0000256" key="8">
    <source>
        <dbReference type="ARBA" id="ARBA00023157"/>
    </source>
</evidence>
<evidence type="ECO:0000256" key="2">
    <source>
        <dbReference type="ARBA" id="ARBA00022487"/>
    </source>
</evidence>
<dbReference type="PANTHER" id="PTHR33938">
    <property type="entry name" value="FERULOYL ESTERASE B-RELATED"/>
    <property type="match status" value="1"/>
</dbReference>
<keyword evidence="6 10" id="KW-0378">Hydrolase</keyword>
<evidence type="ECO:0000256" key="6">
    <source>
        <dbReference type="ARBA" id="ARBA00022801"/>
    </source>
</evidence>
<name>A0A2S6CC49_9PEZI</name>